<dbReference type="EC" id="1.8.1.4" evidence="2 13"/>
<feature type="binding site" evidence="11">
    <location>
        <position position="49"/>
    </location>
    <ligand>
        <name>FAD</name>
        <dbReference type="ChEBI" id="CHEBI:57692"/>
    </ligand>
</feature>
<dbReference type="InterPro" id="IPR001100">
    <property type="entry name" value="Pyr_nuc-diS_OxRdtase"/>
</dbReference>
<dbReference type="PROSITE" id="PS00076">
    <property type="entry name" value="PYRIDINE_REDOX_1"/>
    <property type="match status" value="1"/>
</dbReference>
<keyword evidence="3 13" id="KW-0285">Flavoprotein</keyword>
<dbReference type="InterPro" id="IPR006258">
    <property type="entry name" value="Lipoamide_DH"/>
</dbReference>
<comment type="similarity">
    <text evidence="1 13">Belongs to the class-I pyridine nucleotide-disulfide oxidoreductase family.</text>
</comment>
<dbReference type="InterPro" id="IPR004099">
    <property type="entry name" value="Pyr_nucl-diS_OxRdtase_dimer"/>
</dbReference>
<dbReference type="GO" id="GO:0004148">
    <property type="term" value="F:dihydrolipoyl dehydrogenase (NADH) activity"/>
    <property type="evidence" value="ECO:0007669"/>
    <property type="project" value="UniProtKB-EC"/>
</dbReference>
<evidence type="ECO:0000259" key="14">
    <source>
        <dbReference type="Pfam" id="PF02852"/>
    </source>
</evidence>
<keyword evidence="4 11" id="KW-0274">FAD</keyword>
<dbReference type="PRINTS" id="PR00368">
    <property type="entry name" value="FADPNR"/>
</dbReference>
<evidence type="ECO:0000256" key="9">
    <source>
        <dbReference type="ARBA" id="ARBA00049187"/>
    </source>
</evidence>
<evidence type="ECO:0000256" key="1">
    <source>
        <dbReference type="ARBA" id="ARBA00007532"/>
    </source>
</evidence>
<evidence type="ECO:0000259" key="15">
    <source>
        <dbReference type="Pfam" id="PF07992"/>
    </source>
</evidence>
<keyword evidence="5 13" id="KW-0560">Oxidoreductase</keyword>
<dbReference type="GO" id="GO:0050660">
    <property type="term" value="F:flavin adenine dinucleotide binding"/>
    <property type="evidence" value="ECO:0007669"/>
    <property type="project" value="InterPro"/>
</dbReference>
<dbReference type="Pfam" id="PF02852">
    <property type="entry name" value="Pyr_redox_dim"/>
    <property type="match status" value="1"/>
</dbReference>
<feature type="binding site" evidence="11">
    <location>
        <begin position="142"/>
        <end position="144"/>
    </location>
    <ligand>
        <name>FAD</name>
        <dbReference type="ChEBI" id="CHEBI:57692"/>
    </ligand>
</feature>
<evidence type="ECO:0000313" key="17">
    <source>
        <dbReference type="Proteomes" id="UP000315995"/>
    </source>
</evidence>
<evidence type="ECO:0000256" key="10">
    <source>
        <dbReference type="PIRSR" id="PIRSR000350-2"/>
    </source>
</evidence>
<sequence>MYDLVVIGSGPGGYIAAIRAAQLGMNVACVEKYDSYGGTCLNVGCIPSKALLDSSERFAEVNHALADHGINVGEVELDLDKMQARRRKVVEDSANGVNFLFGKNKIDGIHGFATIKDKNTVEVDLNDGDTKTLETKKILIATGSKPSQLPGIEFDDEHILDSTWALELDEVPEHLIVIGAGVIGLEMGSIWSRLGAKVTVIEYLPQILGGRADKEVMKKGKRIFEKQGLEFVMNAMVTGAEVKDGQVEVSYQPRDDEEKTETLTGDKLLVAVGRSPYTEGLGLENIGLETDDRGFIHVDGNYETSVEGVYAIGDVIPGPMLAHLAEHEGVVAVERMNGMGSHVLYEAVPDVVYTHPEIASVGKTAAQLDEEGVEYKTGKFMFRANGRARAINDTDGFVKVLADAKTDRILGAHILGPQAGDLIAELAVAMEFWGSSEDVARSSHAHPSLAEVVKEACLAVEGRALNS</sequence>
<dbReference type="InterPro" id="IPR012999">
    <property type="entry name" value="Pyr_OxRdtase_I_AS"/>
</dbReference>
<comment type="catalytic activity">
    <reaction evidence="9 13">
        <text>N(6)-[(R)-dihydrolipoyl]-L-lysyl-[protein] + NAD(+) = N(6)-[(R)-lipoyl]-L-lysyl-[protein] + NADH + H(+)</text>
        <dbReference type="Rhea" id="RHEA:15045"/>
        <dbReference type="Rhea" id="RHEA-COMP:10474"/>
        <dbReference type="Rhea" id="RHEA-COMP:10475"/>
        <dbReference type="ChEBI" id="CHEBI:15378"/>
        <dbReference type="ChEBI" id="CHEBI:57540"/>
        <dbReference type="ChEBI" id="CHEBI:57945"/>
        <dbReference type="ChEBI" id="CHEBI:83099"/>
        <dbReference type="ChEBI" id="CHEBI:83100"/>
        <dbReference type="EC" id="1.8.1.4"/>
    </reaction>
</comment>
<dbReference type="OrthoDB" id="9786429at2"/>
<evidence type="ECO:0000256" key="6">
    <source>
        <dbReference type="ARBA" id="ARBA00023027"/>
    </source>
</evidence>
<dbReference type="PANTHER" id="PTHR22912:SF151">
    <property type="entry name" value="DIHYDROLIPOYL DEHYDROGENASE, MITOCHONDRIAL"/>
    <property type="match status" value="1"/>
</dbReference>
<dbReference type="FunFam" id="3.30.390.30:FF:000001">
    <property type="entry name" value="Dihydrolipoyl dehydrogenase"/>
    <property type="match status" value="1"/>
</dbReference>
<dbReference type="GO" id="GO:0006103">
    <property type="term" value="P:2-oxoglutarate metabolic process"/>
    <property type="evidence" value="ECO:0007669"/>
    <property type="project" value="TreeGrafter"/>
</dbReference>
<dbReference type="Gene3D" id="3.30.390.30">
    <property type="match status" value="1"/>
</dbReference>
<keyword evidence="8 13" id="KW-0676">Redox-active center</keyword>
<feature type="binding site" evidence="11">
    <location>
        <begin position="320"/>
        <end position="323"/>
    </location>
    <ligand>
        <name>FAD</name>
        <dbReference type="ChEBI" id="CHEBI:57692"/>
    </ligand>
</feature>
<feature type="binding site" evidence="11">
    <location>
        <begin position="179"/>
        <end position="186"/>
    </location>
    <ligand>
        <name>NAD(+)</name>
        <dbReference type="ChEBI" id="CHEBI:57540"/>
    </ligand>
</feature>
<accession>A0A4Y6PR32</accession>
<keyword evidence="7" id="KW-1015">Disulfide bond</keyword>
<dbReference type="InterPro" id="IPR050151">
    <property type="entry name" value="Class-I_Pyr_Nuc-Dis_Oxidored"/>
</dbReference>
<dbReference type="SUPFAM" id="SSF51905">
    <property type="entry name" value="FAD/NAD(P)-binding domain"/>
    <property type="match status" value="1"/>
</dbReference>
<feature type="binding site" evidence="11">
    <location>
        <position position="314"/>
    </location>
    <ligand>
        <name>FAD</name>
        <dbReference type="ChEBI" id="CHEBI:57692"/>
    </ligand>
</feature>
<feature type="domain" description="FAD/NAD(P)-binding" evidence="15">
    <location>
        <begin position="2"/>
        <end position="329"/>
    </location>
</feature>
<proteinExistence type="inferred from homology"/>
<evidence type="ECO:0000256" key="5">
    <source>
        <dbReference type="ARBA" id="ARBA00023002"/>
    </source>
</evidence>
<evidence type="ECO:0000256" key="12">
    <source>
        <dbReference type="PIRSR" id="PIRSR000350-4"/>
    </source>
</evidence>
<dbReference type="PRINTS" id="PR00411">
    <property type="entry name" value="PNDRDTASEI"/>
</dbReference>
<dbReference type="RefSeq" id="WP_141197280.1">
    <property type="nucleotide sequence ID" value="NZ_CP041186.1"/>
</dbReference>
<evidence type="ECO:0000256" key="8">
    <source>
        <dbReference type="ARBA" id="ARBA00023284"/>
    </source>
</evidence>
<evidence type="ECO:0000256" key="3">
    <source>
        <dbReference type="ARBA" id="ARBA00022630"/>
    </source>
</evidence>
<evidence type="ECO:0000256" key="2">
    <source>
        <dbReference type="ARBA" id="ARBA00012608"/>
    </source>
</evidence>
<keyword evidence="11" id="KW-0547">Nucleotide-binding</keyword>
<keyword evidence="17" id="KW-1185">Reference proteome</keyword>
<feature type="active site" description="Proton acceptor" evidence="10">
    <location>
        <position position="446"/>
    </location>
</feature>
<feature type="disulfide bond" description="Redox-active" evidence="12">
    <location>
        <begin position="40"/>
        <end position="45"/>
    </location>
</feature>
<evidence type="ECO:0000256" key="4">
    <source>
        <dbReference type="ARBA" id="ARBA00022827"/>
    </source>
</evidence>
<accession>A0A5B8Y8I0</accession>
<evidence type="ECO:0000256" key="11">
    <source>
        <dbReference type="PIRSR" id="PIRSR000350-3"/>
    </source>
</evidence>
<dbReference type="InterPro" id="IPR023753">
    <property type="entry name" value="FAD/NAD-binding_dom"/>
</dbReference>
<dbReference type="PIRSF" id="PIRSF000350">
    <property type="entry name" value="Mercury_reductase_MerA"/>
    <property type="match status" value="1"/>
</dbReference>
<feature type="binding site" evidence="11">
    <location>
        <position position="273"/>
    </location>
    <ligand>
        <name>NAD(+)</name>
        <dbReference type="ChEBI" id="CHEBI:57540"/>
    </ligand>
</feature>
<dbReference type="Pfam" id="PF07992">
    <property type="entry name" value="Pyr_redox_2"/>
    <property type="match status" value="1"/>
</dbReference>
<gene>
    <name evidence="16" type="primary">lpdA</name>
    <name evidence="16" type="ORF">FIV42_08610</name>
</gene>
<dbReference type="FunFam" id="3.50.50.60:FF:000001">
    <property type="entry name" value="Dihydrolipoyl dehydrogenase, mitochondrial"/>
    <property type="match status" value="1"/>
</dbReference>
<dbReference type="PANTHER" id="PTHR22912">
    <property type="entry name" value="DISULFIDE OXIDOREDUCTASE"/>
    <property type="match status" value="1"/>
</dbReference>
<dbReference type="NCBIfam" id="TIGR01350">
    <property type="entry name" value="lipoamide_DH"/>
    <property type="match status" value="1"/>
</dbReference>
<dbReference type="SUPFAM" id="SSF55424">
    <property type="entry name" value="FAD/NAD-linked reductases, dimerisation (C-terminal) domain"/>
    <property type="match status" value="1"/>
</dbReference>
<feature type="binding site" evidence="11">
    <location>
        <position position="202"/>
    </location>
    <ligand>
        <name>NAD(+)</name>
        <dbReference type="ChEBI" id="CHEBI:57540"/>
    </ligand>
</feature>
<reference evidence="16 17" key="1">
    <citation type="submission" date="2019-06" db="EMBL/GenBank/DDBJ databases">
        <title>Persicimonas caeni gen. nov., sp. nov., a predatory bacterium isolated from solar saltern.</title>
        <authorList>
            <person name="Wang S."/>
        </authorList>
    </citation>
    <scope>NUCLEOTIDE SEQUENCE [LARGE SCALE GENOMIC DNA]</scope>
    <source>
        <strain evidence="16 17">YN101</strain>
    </source>
</reference>
<comment type="miscellaneous">
    <text evidence="13">The active site is a redox-active disulfide bond.</text>
</comment>
<dbReference type="GO" id="GO:0005737">
    <property type="term" value="C:cytoplasm"/>
    <property type="evidence" value="ECO:0007669"/>
    <property type="project" value="UniProtKB-ARBA"/>
</dbReference>
<dbReference type="AlphaFoldDB" id="A0A4Y6PR32"/>
<dbReference type="Proteomes" id="UP000315995">
    <property type="component" value="Chromosome"/>
</dbReference>
<dbReference type="EMBL" id="CP041186">
    <property type="protein sequence ID" value="QDG50788.1"/>
    <property type="molecule type" value="Genomic_DNA"/>
</dbReference>
<feature type="domain" description="Pyridine nucleotide-disulphide oxidoreductase dimerisation" evidence="14">
    <location>
        <begin position="348"/>
        <end position="456"/>
    </location>
</feature>
<dbReference type="InterPro" id="IPR036188">
    <property type="entry name" value="FAD/NAD-bd_sf"/>
</dbReference>
<dbReference type="InterPro" id="IPR016156">
    <property type="entry name" value="FAD/NAD-linked_Rdtase_dimer_sf"/>
</dbReference>
<dbReference type="Gene3D" id="3.50.50.60">
    <property type="entry name" value="FAD/NAD(P)-binding domain"/>
    <property type="match status" value="2"/>
</dbReference>
<organism evidence="16 17">
    <name type="scientific">Persicimonas caeni</name>
    <dbReference type="NCBI Taxonomy" id="2292766"/>
    <lineage>
        <taxon>Bacteria</taxon>
        <taxon>Deltaproteobacteria</taxon>
        <taxon>Bradymonadales</taxon>
        <taxon>Bradymonadaceae</taxon>
        <taxon>Persicimonas</taxon>
    </lineage>
</organism>
<keyword evidence="6 11" id="KW-0520">NAD</keyword>
<protein>
    <recommendedName>
        <fullName evidence="2 13">Dihydrolipoyl dehydrogenase</fullName>
        <ecNumber evidence="2 13">1.8.1.4</ecNumber>
    </recommendedName>
</protein>
<name>A0A4Y6PR32_PERCE</name>
<comment type="cofactor">
    <cofactor evidence="11 13">
        <name>FAD</name>
        <dbReference type="ChEBI" id="CHEBI:57692"/>
    </cofactor>
    <text evidence="11 13">Binds 1 FAD per subunit.</text>
</comment>
<evidence type="ECO:0000256" key="7">
    <source>
        <dbReference type="ARBA" id="ARBA00023157"/>
    </source>
</evidence>
<evidence type="ECO:0000256" key="13">
    <source>
        <dbReference type="RuleBase" id="RU003692"/>
    </source>
</evidence>
<evidence type="ECO:0000313" key="16">
    <source>
        <dbReference type="EMBL" id="QDG50788.1"/>
    </source>
</evidence>